<organism evidence="2 3">
    <name type="scientific">Limimaricola pyoseonensis</name>
    <dbReference type="NCBI Taxonomy" id="521013"/>
    <lineage>
        <taxon>Bacteria</taxon>
        <taxon>Pseudomonadati</taxon>
        <taxon>Pseudomonadota</taxon>
        <taxon>Alphaproteobacteria</taxon>
        <taxon>Rhodobacterales</taxon>
        <taxon>Paracoccaceae</taxon>
        <taxon>Limimaricola</taxon>
    </lineage>
</organism>
<feature type="transmembrane region" description="Helical" evidence="1">
    <location>
        <begin position="132"/>
        <end position="151"/>
    </location>
</feature>
<dbReference type="AlphaFoldDB" id="A0A1G7JJR6"/>
<evidence type="ECO:0000256" key="1">
    <source>
        <dbReference type="SAM" id="Phobius"/>
    </source>
</evidence>
<dbReference type="EMBL" id="FNAT01000009">
    <property type="protein sequence ID" value="SDF25171.1"/>
    <property type="molecule type" value="Genomic_DNA"/>
</dbReference>
<keyword evidence="3" id="KW-1185">Reference proteome</keyword>
<feature type="transmembrane region" description="Helical" evidence="1">
    <location>
        <begin position="68"/>
        <end position="90"/>
    </location>
</feature>
<dbReference type="Pfam" id="PF05982">
    <property type="entry name" value="Sbt_1"/>
    <property type="match status" value="1"/>
</dbReference>
<dbReference type="STRING" id="521013.SAMN04488567_3753"/>
<dbReference type="InterPro" id="IPR010293">
    <property type="entry name" value="Sbt_1"/>
</dbReference>
<reference evidence="3" key="1">
    <citation type="submission" date="2016-10" db="EMBL/GenBank/DDBJ databases">
        <authorList>
            <person name="Varghese N."/>
            <person name="Submissions S."/>
        </authorList>
    </citation>
    <scope>NUCLEOTIDE SEQUENCE [LARGE SCALE GENOMIC DNA]</scope>
    <source>
        <strain evidence="3">DSM 21424</strain>
    </source>
</reference>
<feature type="transmembrane region" description="Helical" evidence="1">
    <location>
        <begin position="264"/>
        <end position="283"/>
    </location>
</feature>
<protein>
    <recommendedName>
        <fullName evidence="4">Sodium-dependent bicarbonate transport family permease</fullName>
    </recommendedName>
</protein>
<proteinExistence type="predicted"/>
<keyword evidence="1" id="KW-0812">Transmembrane</keyword>
<name>A0A1G7JJR6_9RHOB</name>
<evidence type="ECO:0008006" key="4">
    <source>
        <dbReference type="Google" id="ProtNLM"/>
    </source>
</evidence>
<keyword evidence="1" id="KW-1133">Transmembrane helix</keyword>
<evidence type="ECO:0000313" key="3">
    <source>
        <dbReference type="Proteomes" id="UP000198922"/>
    </source>
</evidence>
<dbReference type="Proteomes" id="UP000198922">
    <property type="component" value="Unassembled WGS sequence"/>
</dbReference>
<keyword evidence="1" id="KW-0472">Membrane</keyword>
<evidence type="ECO:0000313" key="2">
    <source>
        <dbReference type="EMBL" id="SDF25171.1"/>
    </source>
</evidence>
<feature type="transmembrane region" description="Helical" evidence="1">
    <location>
        <begin position="295"/>
        <end position="319"/>
    </location>
</feature>
<feature type="transmembrane region" description="Helical" evidence="1">
    <location>
        <begin position="236"/>
        <end position="258"/>
    </location>
</feature>
<feature type="transmembrane region" description="Helical" evidence="1">
    <location>
        <begin position="197"/>
        <end position="215"/>
    </location>
</feature>
<dbReference type="RefSeq" id="WP_090114534.1">
    <property type="nucleotide sequence ID" value="NZ_FNAT01000009.1"/>
</dbReference>
<dbReference type="PANTHER" id="PTHR40400">
    <property type="entry name" value="SLR1512 PROTEIN"/>
    <property type="match status" value="1"/>
</dbReference>
<feature type="transmembrane region" description="Helical" evidence="1">
    <location>
        <begin position="171"/>
        <end position="191"/>
    </location>
</feature>
<feature type="transmembrane region" description="Helical" evidence="1">
    <location>
        <begin position="12"/>
        <end position="29"/>
    </location>
</feature>
<feature type="transmembrane region" description="Helical" evidence="1">
    <location>
        <begin position="102"/>
        <end position="120"/>
    </location>
</feature>
<dbReference type="OrthoDB" id="345121at2"/>
<sequence length="324" mass="33779">MSAVLDTLTGNLMVPTILFFVLGLMAAFVRSDLSIPEGAAKFMSLYLLLAIGFKGGHSLAEHGLRSELLVAILAGLLLSFLIPFLAFVLLRVMARLDAMNAAAVAGHYGSISIVTFVAATSLLELSGVAFDGYMVAVAASMEVPAILSALWIAHRYSGDREATGSVPARELFANGSVLLLTGAFVIGAVTQDKGMEMIAPFVVTPFVGILCLFLLDMGISAGRSLSANRHMLNPGLFSFGLVMPLTGALLGWAAGSAIGLQTGSLFLLMVLAASASYIAVPAAMRIALPKAESGIYLTLSLGVTFPFNITVGLPLYLWLAGFGA</sequence>
<accession>A0A1G7JJR6</accession>
<gene>
    <name evidence="2" type="ORF">SAMN04488567_3753</name>
</gene>
<dbReference type="PANTHER" id="PTHR40400:SF1">
    <property type="entry name" value="SLR1512 PROTEIN"/>
    <property type="match status" value="1"/>
</dbReference>